<dbReference type="AlphaFoldDB" id="A0A6J4VU29"/>
<dbReference type="UniPathway" id="UPA00115">
    <property type="reaction ID" value="UER00414"/>
</dbReference>
<evidence type="ECO:0000256" key="10">
    <source>
        <dbReference type="HAMAP-Rule" id="MF_00493"/>
    </source>
</evidence>
<dbReference type="PANTHER" id="PTHR10683:SF31">
    <property type="entry name" value="TRANSALDOLASE"/>
    <property type="match status" value="1"/>
</dbReference>
<dbReference type="GO" id="GO:0005737">
    <property type="term" value="C:cytoplasm"/>
    <property type="evidence" value="ECO:0007669"/>
    <property type="project" value="UniProtKB-SubCell"/>
</dbReference>
<dbReference type="Pfam" id="PF00923">
    <property type="entry name" value="TAL_FSA"/>
    <property type="match status" value="1"/>
</dbReference>
<keyword evidence="7 10" id="KW-0808">Transferase</keyword>
<evidence type="ECO:0000256" key="7">
    <source>
        <dbReference type="ARBA" id="ARBA00022679"/>
    </source>
</evidence>
<comment type="subcellular location">
    <subcellularLocation>
        <location evidence="2 10">Cytoplasm</location>
    </subcellularLocation>
</comment>
<protein>
    <recommendedName>
        <fullName evidence="5 10">Transaldolase</fullName>
        <ecNumber evidence="5 10">2.2.1.2</ecNumber>
    </recommendedName>
</protein>
<name>A0A6J4VU29_9BACT</name>
<dbReference type="InterPro" id="IPR004732">
    <property type="entry name" value="Transaldolase_2"/>
</dbReference>
<organism evidence="11">
    <name type="scientific">uncultured Thermomicrobiales bacterium</name>
    <dbReference type="NCBI Taxonomy" id="1645740"/>
    <lineage>
        <taxon>Bacteria</taxon>
        <taxon>Pseudomonadati</taxon>
        <taxon>Thermomicrobiota</taxon>
        <taxon>Thermomicrobia</taxon>
        <taxon>Thermomicrobiales</taxon>
        <taxon>environmental samples</taxon>
    </lineage>
</organism>
<dbReference type="Gene3D" id="3.20.20.70">
    <property type="entry name" value="Aldolase class I"/>
    <property type="match status" value="1"/>
</dbReference>
<accession>A0A6J4VU29</accession>
<dbReference type="NCBIfam" id="TIGR00876">
    <property type="entry name" value="tal_mycobact"/>
    <property type="match status" value="1"/>
</dbReference>
<dbReference type="GO" id="GO:0006098">
    <property type="term" value="P:pentose-phosphate shunt"/>
    <property type="evidence" value="ECO:0007669"/>
    <property type="project" value="UniProtKB-UniRule"/>
</dbReference>
<sequence length="389" mass="41122">MATTAEGKVGAAGRMAALLEQGQSVWLDYITRDLVRQGGLKREIEEFGLRGMTSNPTIFQKAISEGDAYDEQIAELMRQGGSATAVFEAVAIKDIQDACDLFRPLYDSTNGGDGFVSIEVSPTLALDTAGTVEEARRLWASVARPNVMIKVPGTLAGAPAIKTLLTEGLNINITLLFSLASHEAVMEAYLDALEARAAGGQPVDRIASVASFFVSRVDTAVDKLIDAKVAELGAGSAEGARVRGLRGKVAIANAKLAYARFRELFGGGRFAALAAKGASPQRPLWASTGTKDKAYPDTLYVDSLIGPDTVNTLPPATLDAFRDHGTVARTIDQGVDEARATMAALKEAGIDIDAVTRQLEEEGVASFAKSFDDLLSGVEAKRQDLKAAV</sequence>
<dbReference type="NCBIfam" id="NF002881">
    <property type="entry name" value="PRK03343.1"/>
    <property type="match status" value="1"/>
</dbReference>
<reference evidence="11" key="1">
    <citation type="submission" date="2020-02" db="EMBL/GenBank/DDBJ databases">
        <authorList>
            <person name="Meier V. D."/>
        </authorList>
    </citation>
    <scope>NUCLEOTIDE SEQUENCE</scope>
    <source>
        <strain evidence="11">AVDCRST_MAG18</strain>
    </source>
</reference>
<comment type="pathway">
    <text evidence="3 10">Carbohydrate degradation; pentose phosphate pathway; D-glyceraldehyde 3-phosphate and beta-D-fructose 6-phosphate from D-ribose 5-phosphate and D-xylulose 5-phosphate (non-oxidative stage): step 2/3.</text>
</comment>
<dbReference type="SUPFAM" id="SSF51569">
    <property type="entry name" value="Aldolase"/>
    <property type="match status" value="1"/>
</dbReference>
<evidence type="ECO:0000256" key="9">
    <source>
        <dbReference type="ARBA" id="ARBA00023270"/>
    </source>
</evidence>
<dbReference type="CDD" id="cd00955">
    <property type="entry name" value="Transaldolase_like"/>
    <property type="match status" value="1"/>
</dbReference>
<feature type="active site" description="Schiff-base intermediate with substrate" evidence="10">
    <location>
        <position position="150"/>
    </location>
</feature>
<dbReference type="HAMAP" id="MF_00493">
    <property type="entry name" value="Transaldolase_2"/>
    <property type="match status" value="1"/>
</dbReference>
<dbReference type="PIRSF" id="PIRSF036915">
    <property type="entry name" value="Trnald_Bac_Plnt"/>
    <property type="match status" value="1"/>
</dbReference>
<comment type="function">
    <text evidence="1 10">Transaldolase is important for the balance of metabolites in the pentose-phosphate pathway.</text>
</comment>
<keyword evidence="6 10" id="KW-0963">Cytoplasm</keyword>
<dbReference type="InterPro" id="IPR001585">
    <property type="entry name" value="TAL/FSA"/>
</dbReference>
<evidence type="ECO:0000256" key="2">
    <source>
        <dbReference type="ARBA" id="ARBA00004496"/>
    </source>
</evidence>
<dbReference type="EMBL" id="CADCWN010000347">
    <property type="protein sequence ID" value="CAA9588265.1"/>
    <property type="molecule type" value="Genomic_DNA"/>
</dbReference>
<evidence type="ECO:0000256" key="6">
    <source>
        <dbReference type="ARBA" id="ARBA00022490"/>
    </source>
</evidence>
<dbReference type="GO" id="GO:0004801">
    <property type="term" value="F:transaldolase activity"/>
    <property type="evidence" value="ECO:0007669"/>
    <property type="project" value="UniProtKB-UniRule"/>
</dbReference>
<gene>
    <name evidence="10" type="primary">tal</name>
    <name evidence="11" type="ORF">AVDCRST_MAG18-4330</name>
</gene>
<evidence type="ECO:0000256" key="4">
    <source>
        <dbReference type="ARBA" id="ARBA00008426"/>
    </source>
</evidence>
<dbReference type="InterPro" id="IPR013785">
    <property type="entry name" value="Aldolase_TIM"/>
</dbReference>
<dbReference type="PANTHER" id="PTHR10683">
    <property type="entry name" value="TRANSALDOLASE"/>
    <property type="match status" value="1"/>
</dbReference>
<comment type="similarity">
    <text evidence="4 10">Belongs to the transaldolase family. Type 2 subfamily.</text>
</comment>
<keyword evidence="9 10" id="KW-0704">Schiff base</keyword>
<evidence type="ECO:0000256" key="3">
    <source>
        <dbReference type="ARBA" id="ARBA00004857"/>
    </source>
</evidence>
<proteinExistence type="inferred from homology"/>
<evidence type="ECO:0000256" key="5">
    <source>
        <dbReference type="ARBA" id="ARBA00013151"/>
    </source>
</evidence>
<evidence type="ECO:0000256" key="1">
    <source>
        <dbReference type="ARBA" id="ARBA00003518"/>
    </source>
</evidence>
<evidence type="ECO:0000256" key="8">
    <source>
        <dbReference type="ARBA" id="ARBA00023126"/>
    </source>
</evidence>
<dbReference type="EC" id="2.2.1.2" evidence="5 10"/>
<comment type="catalytic activity">
    <reaction evidence="10">
        <text>D-sedoheptulose 7-phosphate + D-glyceraldehyde 3-phosphate = D-erythrose 4-phosphate + beta-D-fructose 6-phosphate</text>
        <dbReference type="Rhea" id="RHEA:17053"/>
        <dbReference type="ChEBI" id="CHEBI:16897"/>
        <dbReference type="ChEBI" id="CHEBI:57483"/>
        <dbReference type="ChEBI" id="CHEBI:57634"/>
        <dbReference type="ChEBI" id="CHEBI:59776"/>
        <dbReference type="EC" id="2.2.1.2"/>
    </reaction>
</comment>
<keyword evidence="8 10" id="KW-0570">Pentose shunt</keyword>
<dbReference type="GO" id="GO:0005975">
    <property type="term" value="P:carbohydrate metabolic process"/>
    <property type="evidence" value="ECO:0007669"/>
    <property type="project" value="InterPro"/>
</dbReference>
<evidence type="ECO:0000313" key="11">
    <source>
        <dbReference type="EMBL" id="CAA9588265.1"/>
    </source>
</evidence>